<reference evidence="1" key="1">
    <citation type="submission" date="2020-05" db="EMBL/GenBank/DDBJ databases">
        <title>Large-scale comparative analyses of tick genomes elucidate their genetic diversity and vector capacities.</title>
        <authorList>
            <person name="Jia N."/>
            <person name="Wang J."/>
            <person name="Shi W."/>
            <person name="Du L."/>
            <person name="Sun Y."/>
            <person name="Zhan W."/>
            <person name="Jiang J."/>
            <person name="Wang Q."/>
            <person name="Zhang B."/>
            <person name="Ji P."/>
            <person name="Sakyi L.B."/>
            <person name="Cui X."/>
            <person name="Yuan T."/>
            <person name="Jiang B."/>
            <person name="Yang W."/>
            <person name="Lam T.T.-Y."/>
            <person name="Chang Q."/>
            <person name="Ding S."/>
            <person name="Wang X."/>
            <person name="Zhu J."/>
            <person name="Ruan X."/>
            <person name="Zhao L."/>
            <person name="Wei J."/>
            <person name="Que T."/>
            <person name="Du C."/>
            <person name="Cheng J."/>
            <person name="Dai P."/>
            <person name="Han X."/>
            <person name="Huang E."/>
            <person name="Gao Y."/>
            <person name="Liu J."/>
            <person name="Shao H."/>
            <person name="Ye R."/>
            <person name="Li L."/>
            <person name="Wei W."/>
            <person name="Wang X."/>
            <person name="Wang C."/>
            <person name="Yang T."/>
            <person name="Huo Q."/>
            <person name="Li W."/>
            <person name="Guo W."/>
            <person name="Chen H."/>
            <person name="Zhou L."/>
            <person name="Ni X."/>
            <person name="Tian J."/>
            <person name="Zhou Y."/>
            <person name="Sheng Y."/>
            <person name="Liu T."/>
            <person name="Pan Y."/>
            <person name="Xia L."/>
            <person name="Li J."/>
            <person name="Zhao F."/>
            <person name="Cao W."/>
        </authorList>
    </citation>
    <scope>NUCLEOTIDE SEQUENCE</scope>
    <source>
        <strain evidence="1">Dsil-2018</strain>
    </source>
</reference>
<gene>
    <name evidence="1" type="ORF">HPB49_014502</name>
</gene>
<evidence type="ECO:0000313" key="2">
    <source>
        <dbReference type="Proteomes" id="UP000821865"/>
    </source>
</evidence>
<dbReference type="EMBL" id="CM023471">
    <property type="protein sequence ID" value="KAH7966216.1"/>
    <property type="molecule type" value="Genomic_DNA"/>
</dbReference>
<sequence>MAVGEPVISVSHHQTSSMNNVEVTPSVRRLLLDLLREGGNESNASVENNISGNSPTEVPYEDELDKIRWLDDSLEPEVVRDASGVVSRKTHPQSPASQSIYLGTSSPASSASSTTETAAGSLEQEQQPGDDGRKNRPSTARMLQMTAFLEKVEEIEERRAKRKAERDNKKEERRLEKMQRREQMHAEKMSLLREAFGLDQND</sequence>
<dbReference type="Proteomes" id="UP000821865">
    <property type="component" value="Chromosome 2"/>
</dbReference>
<proteinExistence type="predicted"/>
<comment type="caution">
    <text evidence="1">The sequence shown here is derived from an EMBL/GenBank/DDBJ whole genome shotgun (WGS) entry which is preliminary data.</text>
</comment>
<evidence type="ECO:0000313" key="1">
    <source>
        <dbReference type="EMBL" id="KAH7966216.1"/>
    </source>
</evidence>
<organism evidence="1 2">
    <name type="scientific">Dermacentor silvarum</name>
    <name type="common">Tick</name>
    <dbReference type="NCBI Taxonomy" id="543639"/>
    <lineage>
        <taxon>Eukaryota</taxon>
        <taxon>Metazoa</taxon>
        <taxon>Ecdysozoa</taxon>
        <taxon>Arthropoda</taxon>
        <taxon>Chelicerata</taxon>
        <taxon>Arachnida</taxon>
        <taxon>Acari</taxon>
        <taxon>Parasitiformes</taxon>
        <taxon>Ixodida</taxon>
        <taxon>Ixodoidea</taxon>
        <taxon>Ixodidae</taxon>
        <taxon>Rhipicephalinae</taxon>
        <taxon>Dermacentor</taxon>
    </lineage>
</organism>
<protein>
    <submittedName>
        <fullName evidence="1">Uncharacterized protein</fullName>
    </submittedName>
</protein>
<keyword evidence="2" id="KW-1185">Reference proteome</keyword>
<name>A0ACB8DDM7_DERSI</name>
<accession>A0ACB8DDM7</accession>